<accession>A0A6G1I189</accession>
<keyword evidence="2" id="KW-1185">Reference proteome</keyword>
<gene>
    <name evidence="1" type="ORF">EJ06DRAFT_363043</name>
</gene>
<dbReference type="AlphaFoldDB" id="A0A6G1I189"/>
<dbReference type="Proteomes" id="UP000799640">
    <property type="component" value="Unassembled WGS sequence"/>
</dbReference>
<evidence type="ECO:0000313" key="1">
    <source>
        <dbReference type="EMBL" id="KAF2401837.1"/>
    </source>
</evidence>
<sequence>MAPSRRCRYNLVVVWADALLRSLPPMIACYPEPSTANFCDTAAKRKAVSEQLRIPISSTGQVPSIKSPTGTLLSFNGPALAGPQQAMVPDLLLFASLVLEFAFLFRCLRLL</sequence>
<protein>
    <submittedName>
        <fullName evidence="1">Uncharacterized protein</fullName>
    </submittedName>
</protein>
<organism evidence="1 2">
    <name type="scientific">Trichodelitschia bisporula</name>
    <dbReference type="NCBI Taxonomy" id="703511"/>
    <lineage>
        <taxon>Eukaryota</taxon>
        <taxon>Fungi</taxon>
        <taxon>Dikarya</taxon>
        <taxon>Ascomycota</taxon>
        <taxon>Pezizomycotina</taxon>
        <taxon>Dothideomycetes</taxon>
        <taxon>Dothideomycetes incertae sedis</taxon>
        <taxon>Phaeotrichales</taxon>
        <taxon>Phaeotrichaceae</taxon>
        <taxon>Trichodelitschia</taxon>
    </lineage>
</organism>
<dbReference type="EMBL" id="ML996692">
    <property type="protein sequence ID" value="KAF2401837.1"/>
    <property type="molecule type" value="Genomic_DNA"/>
</dbReference>
<name>A0A6G1I189_9PEZI</name>
<reference evidence="1" key="1">
    <citation type="journal article" date="2020" name="Stud. Mycol.">
        <title>101 Dothideomycetes genomes: a test case for predicting lifestyles and emergence of pathogens.</title>
        <authorList>
            <person name="Haridas S."/>
            <person name="Albert R."/>
            <person name="Binder M."/>
            <person name="Bloem J."/>
            <person name="Labutti K."/>
            <person name="Salamov A."/>
            <person name="Andreopoulos B."/>
            <person name="Baker S."/>
            <person name="Barry K."/>
            <person name="Bills G."/>
            <person name="Bluhm B."/>
            <person name="Cannon C."/>
            <person name="Castanera R."/>
            <person name="Culley D."/>
            <person name="Daum C."/>
            <person name="Ezra D."/>
            <person name="Gonzalez J."/>
            <person name="Henrissat B."/>
            <person name="Kuo A."/>
            <person name="Liang C."/>
            <person name="Lipzen A."/>
            <person name="Lutzoni F."/>
            <person name="Magnuson J."/>
            <person name="Mondo S."/>
            <person name="Nolan M."/>
            <person name="Ohm R."/>
            <person name="Pangilinan J."/>
            <person name="Park H.-J."/>
            <person name="Ramirez L."/>
            <person name="Alfaro M."/>
            <person name="Sun H."/>
            <person name="Tritt A."/>
            <person name="Yoshinaga Y."/>
            <person name="Zwiers L.-H."/>
            <person name="Turgeon B."/>
            <person name="Goodwin S."/>
            <person name="Spatafora J."/>
            <person name="Crous P."/>
            <person name="Grigoriev I."/>
        </authorList>
    </citation>
    <scope>NUCLEOTIDE SEQUENCE</scope>
    <source>
        <strain evidence="1">CBS 262.69</strain>
    </source>
</reference>
<evidence type="ECO:0000313" key="2">
    <source>
        <dbReference type="Proteomes" id="UP000799640"/>
    </source>
</evidence>
<proteinExistence type="predicted"/>